<dbReference type="AlphaFoldDB" id="A0A9Q3DIG6"/>
<accession>A0A9Q3DIG6</accession>
<dbReference type="EMBL" id="AVOT02018110">
    <property type="protein sequence ID" value="MBW0504751.1"/>
    <property type="molecule type" value="Genomic_DNA"/>
</dbReference>
<sequence length="90" mass="9728">MQELWRSFEALLTPAPVEPKLPPPIKEEKPTAARLQSKFSSRSKPASHAQAKRASQIPHLGGSSSIPRTCHCECVAESKSTDSETAATCL</sequence>
<organism evidence="2 3">
    <name type="scientific">Austropuccinia psidii MF-1</name>
    <dbReference type="NCBI Taxonomy" id="1389203"/>
    <lineage>
        <taxon>Eukaryota</taxon>
        <taxon>Fungi</taxon>
        <taxon>Dikarya</taxon>
        <taxon>Basidiomycota</taxon>
        <taxon>Pucciniomycotina</taxon>
        <taxon>Pucciniomycetes</taxon>
        <taxon>Pucciniales</taxon>
        <taxon>Sphaerophragmiaceae</taxon>
        <taxon>Austropuccinia</taxon>
    </lineage>
</organism>
<dbReference type="Proteomes" id="UP000765509">
    <property type="component" value="Unassembled WGS sequence"/>
</dbReference>
<keyword evidence="3" id="KW-1185">Reference proteome</keyword>
<evidence type="ECO:0000313" key="3">
    <source>
        <dbReference type="Proteomes" id="UP000765509"/>
    </source>
</evidence>
<evidence type="ECO:0000256" key="1">
    <source>
        <dbReference type="SAM" id="MobiDB-lite"/>
    </source>
</evidence>
<evidence type="ECO:0000313" key="2">
    <source>
        <dbReference type="EMBL" id="MBW0504751.1"/>
    </source>
</evidence>
<protein>
    <submittedName>
        <fullName evidence="2">Uncharacterized protein</fullName>
    </submittedName>
</protein>
<reference evidence="2" key="1">
    <citation type="submission" date="2021-03" db="EMBL/GenBank/DDBJ databases">
        <title>Draft genome sequence of rust myrtle Austropuccinia psidii MF-1, a brazilian biotype.</title>
        <authorList>
            <person name="Quecine M.C."/>
            <person name="Pachon D.M.R."/>
            <person name="Bonatelli M.L."/>
            <person name="Correr F.H."/>
            <person name="Franceschini L.M."/>
            <person name="Leite T.F."/>
            <person name="Margarido G.R.A."/>
            <person name="Almeida C.A."/>
            <person name="Ferrarezi J.A."/>
            <person name="Labate C.A."/>
        </authorList>
    </citation>
    <scope>NUCLEOTIDE SEQUENCE</scope>
    <source>
        <strain evidence="2">MF-1</strain>
    </source>
</reference>
<gene>
    <name evidence="2" type="ORF">O181_044466</name>
</gene>
<comment type="caution">
    <text evidence="2">The sequence shown here is derived from an EMBL/GenBank/DDBJ whole genome shotgun (WGS) entry which is preliminary data.</text>
</comment>
<proteinExistence type="predicted"/>
<feature type="region of interest" description="Disordered" evidence="1">
    <location>
        <begin position="15"/>
        <end position="68"/>
    </location>
</feature>
<name>A0A9Q3DIG6_9BASI</name>